<proteinExistence type="predicted"/>
<dbReference type="EMBL" id="JBIMSO010000030">
    <property type="protein sequence ID" value="MFH5207867.1"/>
    <property type="molecule type" value="Genomic_DNA"/>
</dbReference>
<gene>
    <name evidence="1" type="ORF">ACHIPZ_06515</name>
</gene>
<evidence type="ECO:0000313" key="1">
    <source>
        <dbReference type="EMBL" id="MFH5207867.1"/>
    </source>
</evidence>
<accession>A0ABW7JIS1</accession>
<name>A0ABW7JIS1_9NOCA</name>
<organism evidence="1 2">
    <name type="scientific">Antrihabitans spumae</name>
    <dbReference type="NCBI Taxonomy" id="3373370"/>
    <lineage>
        <taxon>Bacteria</taxon>
        <taxon>Bacillati</taxon>
        <taxon>Actinomycetota</taxon>
        <taxon>Actinomycetes</taxon>
        <taxon>Mycobacteriales</taxon>
        <taxon>Nocardiaceae</taxon>
        <taxon>Antrihabitans</taxon>
    </lineage>
</organism>
<dbReference type="Proteomes" id="UP001609175">
    <property type="component" value="Unassembled WGS sequence"/>
</dbReference>
<sequence>MNFTDELRPVDPESDDPQVASDILNYVLARTLRLTEDLQRFAEQRFDHAPASGTHVCELNGEISGLVLEWVRRWPA</sequence>
<comment type="caution">
    <text evidence="1">The sequence shown here is derived from an EMBL/GenBank/DDBJ whole genome shotgun (WGS) entry which is preliminary data.</text>
</comment>
<dbReference type="RefSeq" id="WP_395113305.1">
    <property type="nucleotide sequence ID" value="NZ_JBIMSO010000030.1"/>
</dbReference>
<protein>
    <submittedName>
        <fullName evidence="1">Uncharacterized protein</fullName>
    </submittedName>
</protein>
<evidence type="ECO:0000313" key="2">
    <source>
        <dbReference type="Proteomes" id="UP001609175"/>
    </source>
</evidence>
<reference evidence="1 2" key="1">
    <citation type="submission" date="2024-10" db="EMBL/GenBank/DDBJ databases">
        <authorList>
            <person name="Riesco R."/>
        </authorList>
    </citation>
    <scope>NUCLEOTIDE SEQUENCE [LARGE SCALE GENOMIC DNA]</scope>
    <source>
        <strain evidence="1 2">NCIMB 15449</strain>
    </source>
</reference>